<dbReference type="InterPro" id="IPR051908">
    <property type="entry name" value="Ribosomal_N-acetyltransferase"/>
</dbReference>
<name>A0A9X2DBD3_9ACTN</name>
<evidence type="ECO:0000313" key="3">
    <source>
        <dbReference type="Proteomes" id="UP001139485"/>
    </source>
</evidence>
<organism evidence="2 3">
    <name type="scientific">Nocardioides bruguierae</name>
    <dbReference type="NCBI Taxonomy" id="2945102"/>
    <lineage>
        <taxon>Bacteria</taxon>
        <taxon>Bacillati</taxon>
        <taxon>Actinomycetota</taxon>
        <taxon>Actinomycetes</taxon>
        <taxon>Propionibacteriales</taxon>
        <taxon>Nocardioidaceae</taxon>
        <taxon>Nocardioides</taxon>
    </lineage>
</organism>
<dbReference type="AlphaFoldDB" id="A0A9X2DBD3"/>
<dbReference type="InterPro" id="IPR000182">
    <property type="entry name" value="GNAT_dom"/>
</dbReference>
<dbReference type="Proteomes" id="UP001139485">
    <property type="component" value="Unassembled WGS sequence"/>
</dbReference>
<dbReference type="EMBL" id="JAMOIL010000060">
    <property type="protein sequence ID" value="MCM0622875.1"/>
    <property type="molecule type" value="Genomic_DNA"/>
</dbReference>
<protein>
    <submittedName>
        <fullName evidence="2">GNAT family N-acetyltransferase</fullName>
    </submittedName>
</protein>
<dbReference type="SUPFAM" id="SSF55729">
    <property type="entry name" value="Acyl-CoA N-acyltransferases (Nat)"/>
    <property type="match status" value="1"/>
</dbReference>
<keyword evidence="3" id="KW-1185">Reference proteome</keyword>
<proteinExistence type="predicted"/>
<evidence type="ECO:0000313" key="2">
    <source>
        <dbReference type="EMBL" id="MCM0622875.1"/>
    </source>
</evidence>
<dbReference type="PANTHER" id="PTHR43441:SF10">
    <property type="entry name" value="ACETYLTRANSFERASE"/>
    <property type="match status" value="1"/>
</dbReference>
<feature type="domain" description="N-acetyltransferase" evidence="1">
    <location>
        <begin position="1"/>
        <end position="162"/>
    </location>
</feature>
<dbReference type="PANTHER" id="PTHR43441">
    <property type="entry name" value="RIBOSOMAL-PROTEIN-SERINE ACETYLTRANSFERASE"/>
    <property type="match status" value="1"/>
</dbReference>
<dbReference type="GO" id="GO:1990189">
    <property type="term" value="F:protein N-terminal-serine acetyltransferase activity"/>
    <property type="evidence" value="ECO:0007669"/>
    <property type="project" value="TreeGrafter"/>
</dbReference>
<dbReference type="PROSITE" id="PS51186">
    <property type="entry name" value="GNAT"/>
    <property type="match status" value="1"/>
</dbReference>
<dbReference type="GO" id="GO:0008999">
    <property type="term" value="F:protein-N-terminal-alanine acetyltransferase activity"/>
    <property type="evidence" value="ECO:0007669"/>
    <property type="project" value="TreeGrafter"/>
</dbReference>
<dbReference type="GO" id="GO:0005737">
    <property type="term" value="C:cytoplasm"/>
    <property type="evidence" value="ECO:0007669"/>
    <property type="project" value="TreeGrafter"/>
</dbReference>
<evidence type="ECO:0000259" key="1">
    <source>
        <dbReference type="PROSITE" id="PS51186"/>
    </source>
</evidence>
<dbReference type="Pfam" id="PF13302">
    <property type="entry name" value="Acetyltransf_3"/>
    <property type="match status" value="1"/>
</dbReference>
<dbReference type="InterPro" id="IPR016181">
    <property type="entry name" value="Acyl_CoA_acyltransferase"/>
</dbReference>
<reference evidence="2" key="1">
    <citation type="submission" date="2022-05" db="EMBL/GenBank/DDBJ databases">
        <authorList>
            <person name="Tuo L."/>
        </authorList>
    </citation>
    <scope>NUCLEOTIDE SEQUENCE</scope>
    <source>
        <strain evidence="2">BSK12Z-4</strain>
    </source>
</reference>
<sequence>MGAVFEAAKDPGVRLLTGLEADQSSAQRYVARQELRSQRGLGHSWVIVDAARGYAVGQIGMWIRATAPDGRTGYMEEAHGRAALGYWVKPGARSQGFATAALQAASEWALSQPDIERLELFVEPSNGASLRVALGAGYQREGLLRSYQRIGHERRDMIVLARLS</sequence>
<comment type="caution">
    <text evidence="2">The sequence shown here is derived from an EMBL/GenBank/DDBJ whole genome shotgun (WGS) entry which is preliminary data.</text>
</comment>
<dbReference type="Gene3D" id="3.40.630.30">
    <property type="match status" value="1"/>
</dbReference>
<gene>
    <name evidence="2" type="ORF">M8330_21550</name>
</gene>
<accession>A0A9X2DBD3</accession>